<evidence type="ECO:0000313" key="2">
    <source>
        <dbReference type="Proteomes" id="UP000503339"/>
    </source>
</evidence>
<sequence length="77" mass="8880">MTFLPRRLEELAISKGLMRVKMAKRQSWTSRAAEICSRLLPGSENALRQMLRPDFTELQSITFRTVLNSDDRLQAKA</sequence>
<reference evidence="1 2" key="1">
    <citation type="submission" date="2018-10" db="EMBL/GenBank/DDBJ databases">
        <authorList>
            <person name="Perry B.J."/>
            <person name="Sullivan J.T."/>
            <person name="Murphy R.J.T."/>
            <person name="Ramsay J.P."/>
            <person name="Ronson C.W."/>
        </authorList>
    </citation>
    <scope>NUCLEOTIDE SEQUENCE [LARGE SCALE GENOMIC DNA]</scope>
    <source>
        <strain evidence="1 2">NZP2014</strain>
    </source>
</reference>
<protein>
    <submittedName>
        <fullName evidence="1">Uncharacterized protein</fullName>
    </submittedName>
</protein>
<organism evidence="1 2">
    <name type="scientific">Mesorhizobium erdmanii</name>
    <dbReference type="NCBI Taxonomy" id="1777866"/>
    <lineage>
        <taxon>Bacteria</taxon>
        <taxon>Pseudomonadati</taxon>
        <taxon>Pseudomonadota</taxon>
        <taxon>Alphaproteobacteria</taxon>
        <taxon>Hyphomicrobiales</taxon>
        <taxon>Phyllobacteriaceae</taxon>
        <taxon>Mesorhizobium</taxon>
    </lineage>
</organism>
<keyword evidence="2" id="KW-1185">Reference proteome</keyword>
<proteinExistence type="predicted"/>
<dbReference type="EMBL" id="CP033361">
    <property type="protein sequence ID" value="QKC78914.1"/>
    <property type="molecule type" value="Genomic_DNA"/>
</dbReference>
<dbReference type="KEGG" id="merd:EB233_28210"/>
<name>A0A6M7UPC1_9HYPH</name>
<gene>
    <name evidence="1" type="ORF">EB233_28210</name>
</gene>
<dbReference type="Proteomes" id="UP000503339">
    <property type="component" value="Chromosome"/>
</dbReference>
<accession>A0A6M7UPC1</accession>
<evidence type="ECO:0000313" key="1">
    <source>
        <dbReference type="EMBL" id="QKC78914.1"/>
    </source>
</evidence>
<dbReference type="AlphaFoldDB" id="A0A6M7UPC1"/>